<protein>
    <recommendedName>
        <fullName evidence="3">Anti-sigma factor</fullName>
    </recommendedName>
</protein>
<comment type="caution">
    <text evidence="1">The sequence shown here is derived from an EMBL/GenBank/DDBJ whole genome shotgun (WGS) entry which is preliminary data.</text>
</comment>
<proteinExistence type="predicted"/>
<dbReference type="RefSeq" id="WP_311368509.1">
    <property type="nucleotide sequence ID" value="NZ_JAVRHX010000002.1"/>
</dbReference>
<evidence type="ECO:0000313" key="1">
    <source>
        <dbReference type="EMBL" id="MDT0594990.1"/>
    </source>
</evidence>
<evidence type="ECO:0000313" key="2">
    <source>
        <dbReference type="Proteomes" id="UP001253545"/>
    </source>
</evidence>
<organism evidence="1 2">
    <name type="scientific">Glaciecola petra</name>
    <dbReference type="NCBI Taxonomy" id="3075602"/>
    <lineage>
        <taxon>Bacteria</taxon>
        <taxon>Pseudomonadati</taxon>
        <taxon>Pseudomonadota</taxon>
        <taxon>Gammaproteobacteria</taxon>
        <taxon>Alteromonadales</taxon>
        <taxon>Alteromonadaceae</taxon>
        <taxon>Glaciecola</taxon>
    </lineage>
</organism>
<accession>A0ABU2ZQS7</accession>
<dbReference type="Proteomes" id="UP001253545">
    <property type="component" value="Unassembled WGS sequence"/>
</dbReference>
<sequence length="252" mass="28051">MNKQNPPNSSNEKANIDEEALSFVSQQYQNSDLPEPSLAIDAAILQQAKTELFAKNKASQTARLTKWRHWQFGGSIAASVAIVVLVLSFSDEPANQDIEKYASAPFSAPSTNIERSSETEELNEPSSNEAIFDMAQLTKEADKKAMAMKSKRLNIARARQTQSSASDLLAQLVNMQAQLGLTHQQIMSMTFDKLDLGEIDEFKANIEQYKQTQDLLFITLSESKANNKQTSFNAQYKAVMSAEKWQALHAEP</sequence>
<reference evidence="1 2" key="1">
    <citation type="submission" date="2023-09" db="EMBL/GenBank/DDBJ databases">
        <authorList>
            <person name="Rey-Velasco X."/>
        </authorList>
    </citation>
    <scope>NUCLEOTIDE SEQUENCE [LARGE SCALE GENOMIC DNA]</scope>
    <source>
        <strain evidence="1 2">P117</strain>
    </source>
</reference>
<gene>
    <name evidence="1" type="ORF">RM552_09070</name>
</gene>
<dbReference type="EMBL" id="JAVRHX010000002">
    <property type="protein sequence ID" value="MDT0594990.1"/>
    <property type="molecule type" value="Genomic_DNA"/>
</dbReference>
<evidence type="ECO:0008006" key="3">
    <source>
        <dbReference type="Google" id="ProtNLM"/>
    </source>
</evidence>
<name>A0ABU2ZQS7_9ALTE</name>
<keyword evidence="2" id="KW-1185">Reference proteome</keyword>